<feature type="transmembrane region" description="Helical" evidence="1">
    <location>
        <begin position="133"/>
        <end position="153"/>
    </location>
</feature>
<dbReference type="NCBIfam" id="TIGR00254">
    <property type="entry name" value="GGDEF"/>
    <property type="match status" value="1"/>
</dbReference>
<feature type="domain" description="GGDEF" evidence="3">
    <location>
        <begin position="511"/>
        <end position="645"/>
    </location>
</feature>
<dbReference type="InterPro" id="IPR000160">
    <property type="entry name" value="GGDEF_dom"/>
</dbReference>
<dbReference type="InterPro" id="IPR029787">
    <property type="entry name" value="Nucleotide_cyclase"/>
</dbReference>
<dbReference type="InterPro" id="IPR035919">
    <property type="entry name" value="EAL_sf"/>
</dbReference>
<accession>A0A1I6GR45</accession>
<reference evidence="5" key="1">
    <citation type="submission" date="2016-10" db="EMBL/GenBank/DDBJ databases">
        <authorList>
            <person name="Varghese N."/>
            <person name="Submissions S."/>
        </authorList>
    </citation>
    <scope>NUCLEOTIDE SEQUENCE [LARGE SCALE GENOMIC DNA]</scope>
    <source>
        <strain evidence="5">CGMCC 1.7285</strain>
    </source>
</reference>
<dbReference type="Gene3D" id="3.30.70.270">
    <property type="match status" value="1"/>
</dbReference>
<name>A0A1I6GR45_9GAMM</name>
<dbReference type="AlphaFoldDB" id="A0A1I6GR45"/>
<evidence type="ECO:0000256" key="1">
    <source>
        <dbReference type="SAM" id="Phobius"/>
    </source>
</evidence>
<feature type="transmembrane region" description="Helical" evidence="1">
    <location>
        <begin position="159"/>
        <end position="180"/>
    </location>
</feature>
<keyword evidence="1" id="KW-1133">Transmembrane helix</keyword>
<dbReference type="CDD" id="cd01949">
    <property type="entry name" value="GGDEF"/>
    <property type="match status" value="1"/>
</dbReference>
<dbReference type="InterPro" id="IPR043128">
    <property type="entry name" value="Rev_trsase/Diguanyl_cyclase"/>
</dbReference>
<dbReference type="Pfam" id="PF00990">
    <property type="entry name" value="GGDEF"/>
    <property type="match status" value="1"/>
</dbReference>
<evidence type="ECO:0000313" key="5">
    <source>
        <dbReference type="Proteomes" id="UP000199424"/>
    </source>
</evidence>
<keyword evidence="5" id="KW-1185">Reference proteome</keyword>
<evidence type="ECO:0000259" key="2">
    <source>
        <dbReference type="PROSITE" id="PS50883"/>
    </source>
</evidence>
<dbReference type="PANTHER" id="PTHR44757">
    <property type="entry name" value="DIGUANYLATE CYCLASE DGCP"/>
    <property type="match status" value="1"/>
</dbReference>
<evidence type="ECO:0000313" key="4">
    <source>
        <dbReference type="EMBL" id="SFR44674.1"/>
    </source>
</evidence>
<gene>
    <name evidence="4" type="ORF">SAMN04488070_1110</name>
</gene>
<feature type="transmembrane region" description="Helical" evidence="1">
    <location>
        <begin position="46"/>
        <end position="67"/>
    </location>
</feature>
<dbReference type="RefSeq" id="WP_092856124.1">
    <property type="nucleotide sequence ID" value="NZ_FOYU01000001.1"/>
</dbReference>
<feature type="transmembrane region" description="Helical" evidence="1">
    <location>
        <begin position="79"/>
        <end position="97"/>
    </location>
</feature>
<feature type="domain" description="EAL" evidence="2">
    <location>
        <begin position="654"/>
        <end position="898"/>
    </location>
</feature>
<dbReference type="PROSITE" id="PS50887">
    <property type="entry name" value="GGDEF"/>
    <property type="match status" value="1"/>
</dbReference>
<feature type="transmembrane region" description="Helical" evidence="1">
    <location>
        <begin position="103"/>
        <end position="121"/>
    </location>
</feature>
<sequence length="898" mass="101183">MRIIQVDQQAKAVVNLVIGIALFMAAFVILVYRFLEPTQLQLYHSLSSSILVAAGSLGIALFTYDLNSQREWKSGTSRLFSVLAVIASADGFMGSLFDSFDSQVHNGLYITTGVIGLWMTLRLRHPLAVRAQRILAGLAALALAILLFMHFIFEAPILARHPTGSLVAGALVLLALIGLWNQGTASESELPCVSVLTSTIAVVGLLLSSAIGVTLFHNEMNELRDKGREAAVSLNVSRRAAGKEHVSTLLRLAERWENYPDTIHDQLMSLDMTAFLRDVDFLESLILRRGNELIWERSRDQNTTYKSLYSEDGYLQQQFDPTRKGQVQMLVASRTRTESGARLFIHVPLDFKDDNYEKGYWGILAVVNVPKMLANQTLTYRSPIYTYTAISNGMLLDEYGHWVSDTTLTYLQKKALFLYESSLDTDFTTGTPIYSYMYDLKDMQARANLQTLVSFAGIAIVLFLALTIERNRELVVQGRQLRFQAEHDALTGLYNRTTIERMIADRFHKQRDLTALFIDLDGFTLINDSLGLQVGDRLLQVLAQRLSNIVGNRGMLARFGGDEFLIVTQNMHENEEVVAELTAKILSAVAQPYRIMHHKIYLTASIGVAHQTEDQYAPLELIQRADMAMHQAKRQGHNHVQIYQDSMSLQFKSSAAMRSSLQEAIEKNQLTLHYQPIVRCNDGATIGYEALLRWEREPGKFISPTEFIPLAEMTGQIIPLSEWVFRRACETAVKLQEQGPCKMAINLSTLHFNRTEFTPFLEQTLEETGCKPEWLELELTESILMENTDYAVEVLQNLRNKNITISLDDFGTGFSSLSYLKRLPVDKVKIDRSFVAGIRTHRSDRVLIGSVIKIAQSLDFAVVAEGVETPQQAEFVTELGCNYMQGFYFGRPVPFEEL</sequence>
<dbReference type="Gene3D" id="3.20.20.450">
    <property type="entry name" value="EAL domain"/>
    <property type="match status" value="1"/>
</dbReference>
<proteinExistence type="predicted"/>
<dbReference type="Pfam" id="PF00563">
    <property type="entry name" value="EAL"/>
    <property type="match status" value="1"/>
</dbReference>
<keyword evidence="1" id="KW-0472">Membrane</keyword>
<dbReference type="Proteomes" id="UP000199424">
    <property type="component" value="Unassembled WGS sequence"/>
</dbReference>
<dbReference type="PANTHER" id="PTHR44757:SF2">
    <property type="entry name" value="BIOFILM ARCHITECTURE MAINTENANCE PROTEIN MBAA"/>
    <property type="match status" value="1"/>
</dbReference>
<feature type="transmembrane region" description="Helical" evidence="1">
    <location>
        <begin position="12"/>
        <end position="34"/>
    </location>
</feature>
<dbReference type="InterPro" id="IPR001633">
    <property type="entry name" value="EAL_dom"/>
</dbReference>
<protein>
    <submittedName>
        <fullName evidence="4">Diguanylate cyclase (GGDEF) domain-containing protein</fullName>
    </submittedName>
</protein>
<dbReference type="SUPFAM" id="SSF55073">
    <property type="entry name" value="Nucleotide cyclase"/>
    <property type="match status" value="1"/>
</dbReference>
<organism evidence="4 5">
    <name type="scientific">Pseudidiomarina maritima</name>
    <dbReference type="NCBI Taxonomy" id="519453"/>
    <lineage>
        <taxon>Bacteria</taxon>
        <taxon>Pseudomonadati</taxon>
        <taxon>Pseudomonadota</taxon>
        <taxon>Gammaproteobacteria</taxon>
        <taxon>Alteromonadales</taxon>
        <taxon>Idiomarinaceae</taxon>
        <taxon>Pseudidiomarina</taxon>
    </lineage>
</organism>
<evidence type="ECO:0000259" key="3">
    <source>
        <dbReference type="PROSITE" id="PS50887"/>
    </source>
</evidence>
<dbReference type="PROSITE" id="PS50883">
    <property type="entry name" value="EAL"/>
    <property type="match status" value="1"/>
</dbReference>
<dbReference type="SMART" id="SM00267">
    <property type="entry name" value="GGDEF"/>
    <property type="match status" value="1"/>
</dbReference>
<dbReference type="EMBL" id="FOYU01000001">
    <property type="protein sequence ID" value="SFR44674.1"/>
    <property type="molecule type" value="Genomic_DNA"/>
</dbReference>
<feature type="transmembrane region" description="Helical" evidence="1">
    <location>
        <begin position="192"/>
        <end position="216"/>
    </location>
</feature>
<dbReference type="SMART" id="SM00052">
    <property type="entry name" value="EAL"/>
    <property type="match status" value="1"/>
</dbReference>
<dbReference type="SUPFAM" id="SSF141868">
    <property type="entry name" value="EAL domain-like"/>
    <property type="match status" value="1"/>
</dbReference>
<dbReference type="InterPro" id="IPR052155">
    <property type="entry name" value="Biofilm_reg_signaling"/>
</dbReference>
<dbReference type="CDD" id="cd01948">
    <property type="entry name" value="EAL"/>
    <property type="match status" value="1"/>
</dbReference>
<keyword evidence="1" id="KW-0812">Transmembrane</keyword>